<proteinExistence type="predicted"/>
<accession>A0AAU9TIQ0</accession>
<protein>
    <submittedName>
        <fullName evidence="1">Uncharacterized protein</fullName>
    </submittedName>
</protein>
<evidence type="ECO:0000313" key="2">
    <source>
        <dbReference type="Proteomes" id="UP001153954"/>
    </source>
</evidence>
<dbReference type="AlphaFoldDB" id="A0AAU9TIQ0"/>
<dbReference type="Proteomes" id="UP001153954">
    <property type="component" value="Unassembled WGS sequence"/>
</dbReference>
<reference evidence="1" key="1">
    <citation type="submission" date="2022-03" db="EMBL/GenBank/DDBJ databases">
        <authorList>
            <person name="Tunstrom K."/>
        </authorList>
    </citation>
    <scope>NUCLEOTIDE SEQUENCE</scope>
</reference>
<sequence length="724" mass="83027">MQFTQSGGNFCETINCGVFYGNSILNQLTFSTLLEYVWKESVEFVYKDRVASVYNDKQRKIEINLRLKNNSGEILEPVMSPMFTISEEKMLNSEFSNPNQLNFKFREKLLTYAIETRKHHIIQREIRNLVNKSTILDCVSCFGNGSSKTDNDCYLGLSSTIETCGNSQECYAEVHPNYIKRGCISKNELHRIFVCNCPLCNDKPSDDISYYEYETIRDWEYDNKRLQNSLIGMDLVCKLCETKGTDIASDKICRLGRDANYMVCGQNQICYVKIDANAAFVSRGCIDKPSYNTFYKFCNTTLCNLNLYKNPKIPPIEELTINAPKSIILVSKEYKKYRNFEVYLLLCSLLTTNFILCKEKSKGIDPLPNFRKQVEEISLEKSIETEDDSSQNLVSFLVNNVKQIFTDTEEPTTLLEPDLSTKSNKNIEKSIMYLNSSNISTVVECDNVAINDTETHDVINTKNVKNKHNGHLIYVKSITNQTQKDDISKRQLNSSENILIEKLQHEIKDSRTFNTKISTVLNMSLPEQDNIPRRSCIECNNIVSVECNNPKNKLVPSTICTRNEDLCYSQHTPFGIVNRGCFNVYNNLTTYVCSCNLCNHISISEMPRIYSTKRDWIENVIELSRTKSFRKSIFKDMSCLTCEVNATITGILINNTDCLEGNIRTLPIQECDYNEICGVKAIRSAGYIWRGCLTSPLYNYWWTFCDSDLCNNDSLVSIYGELLL</sequence>
<dbReference type="EMBL" id="CAKOGL010000003">
    <property type="protein sequence ID" value="CAH2084635.1"/>
    <property type="molecule type" value="Genomic_DNA"/>
</dbReference>
<name>A0AAU9TIQ0_EUPED</name>
<gene>
    <name evidence="1" type="ORF">EEDITHA_LOCUS1186</name>
</gene>
<keyword evidence="2" id="KW-1185">Reference proteome</keyword>
<evidence type="ECO:0000313" key="1">
    <source>
        <dbReference type="EMBL" id="CAH2084635.1"/>
    </source>
</evidence>
<comment type="caution">
    <text evidence="1">The sequence shown here is derived from an EMBL/GenBank/DDBJ whole genome shotgun (WGS) entry which is preliminary data.</text>
</comment>
<organism evidence="1 2">
    <name type="scientific">Euphydryas editha</name>
    <name type="common">Edith's checkerspot</name>
    <dbReference type="NCBI Taxonomy" id="104508"/>
    <lineage>
        <taxon>Eukaryota</taxon>
        <taxon>Metazoa</taxon>
        <taxon>Ecdysozoa</taxon>
        <taxon>Arthropoda</taxon>
        <taxon>Hexapoda</taxon>
        <taxon>Insecta</taxon>
        <taxon>Pterygota</taxon>
        <taxon>Neoptera</taxon>
        <taxon>Endopterygota</taxon>
        <taxon>Lepidoptera</taxon>
        <taxon>Glossata</taxon>
        <taxon>Ditrysia</taxon>
        <taxon>Papilionoidea</taxon>
        <taxon>Nymphalidae</taxon>
        <taxon>Nymphalinae</taxon>
        <taxon>Euphydryas</taxon>
    </lineage>
</organism>